<dbReference type="PANTHER" id="PTHR31205:SF77">
    <property type="entry name" value="CROSS-LINKING PROTEIN, PUTATIVE (DUF569)-RELATED"/>
    <property type="match status" value="1"/>
</dbReference>
<feature type="domain" description="DUF569" evidence="2">
    <location>
        <begin position="1"/>
        <end position="147"/>
    </location>
</feature>
<proteinExistence type="predicted"/>
<dbReference type="AlphaFoldDB" id="V4S9T9"/>
<evidence type="ECO:0000256" key="1">
    <source>
        <dbReference type="SAM" id="MobiDB-lite"/>
    </source>
</evidence>
<name>V4S9T9_CITCL</name>
<dbReference type="FunFam" id="2.80.10.50:FF:000067">
    <property type="entry name" value="BnaC05g19630D protein"/>
    <property type="match status" value="2"/>
</dbReference>
<dbReference type="InParanoid" id="V4S9T9"/>
<dbReference type="PANTHER" id="PTHR31205">
    <property type="entry name" value="ACTIN CROSS-LINKING PROTEIN (DUF569)"/>
    <property type="match status" value="1"/>
</dbReference>
<dbReference type="CDD" id="cd23340">
    <property type="entry name" value="beta-trefoil_FSCN_ACP-like"/>
    <property type="match status" value="2"/>
</dbReference>
<reference evidence="4 5" key="1">
    <citation type="submission" date="2013-10" db="EMBL/GenBank/DDBJ databases">
        <authorList>
            <consortium name="International Citrus Genome Consortium"/>
            <person name="Jenkins J."/>
            <person name="Schmutz J."/>
            <person name="Prochnik S."/>
            <person name="Rokhsar D."/>
            <person name="Gmitter F."/>
            <person name="Ollitrault P."/>
            <person name="Machado M."/>
            <person name="Talon M."/>
            <person name="Wincker P."/>
            <person name="Jaillon O."/>
            <person name="Morgante M."/>
        </authorList>
    </citation>
    <scope>NUCLEOTIDE SEQUENCE</scope>
    <source>
        <strain evidence="5">cv. Clemenules</strain>
    </source>
</reference>
<accession>V4S9T9</accession>
<dbReference type="SUPFAM" id="SSF50405">
    <property type="entry name" value="Actin-crosslinking proteins"/>
    <property type="match status" value="2"/>
</dbReference>
<feature type="compositionally biased region" description="Polar residues" evidence="1">
    <location>
        <begin position="422"/>
        <end position="435"/>
    </location>
</feature>
<organism evidence="4 5">
    <name type="scientific">Citrus clementina</name>
    <name type="common">Clementine</name>
    <name type="synonym">Citrus deliciosa x Citrus sinensis</name>
    <dbReference type="NCBI Taxonomy" id="85681"/>
    <lineage>
        <taxon>Eukaryota</taxon>
        <taxon>Viridiplantae</taxon>
        <taxon>Streptophyta</taxon>
        <taxon>Embryophyta</taxon>
        <taxon>Tracheophyta</taxon>
        <taxon>Spermatophyta</taxon>
        <taxon>Magnoliopsida</taxon>
        <taxon>eudicotyledons</taxon>
        <taxon>Gunneridae</taxon>
        <taxon>Pentapetalae</taxon>
        <taxon>rosids</taxon>
        <taxon>malvids</taxon>
        <taxon>Sapindales</taxon>
        <taxon>Rutaceae</taxon>
        <taxon>Aurantioideae</taxon>
        <taxon>Citrus</taxon>
    </lineage>
</organism>
<dbReference type="InterPro" id="IPR008999">
    <property type="entry name" value="Actin-crosslinking"/>
</dbReference>
<feature type="domain" description="DUF569" evidence="2">
    <location>
        <begin position="154"/>
        <end position="294"/>
    </location>
</feature>
<dbReference type="InterPro" id="IPR054726">
    <property type="entry name" value="Ubiq_DUF569-assoc"/>
</dbReference>
<sequence>MEFFNKAKAVRLRSHLGKYLVANDDEETVRQSRKGSSSEARWTVEFVQDNCHLIRLKSCYNKYLTASEEPFLSGLTGKKVVQTSTSASSSENSDRCIEWEPVTSGFEVKFRTRDGKFLRANGGTPPWRNSIIHDVPHRTATQDWVLWGVDISAMEIFRKAKTVRLRSHHDKYLLAEDDEESVLQDRNGTCKNAKWTVEILEDAGVLRLKSCYGKYLSASNMPYFFGVTGKKVVQSLPKRLDASLEWEPVRDGIQVKLKTRYGHYLRANGGMPPWRNSITHDIPHRSSTQDWILWDVDIVEFQKSATSPDQPVPAHARAPARLPTPSPARAQPPSPRQHFRAQPPPPPPHLRAQSPPSSEQHFKAQPPPPPPPHLRAKSPPSPEQHFKAQPPPPPPHLREQTPSPPIVRAHPSKVKFVDTLPSEPTSPTAISLKSPRNNEIDDTFKPSSVNEGRLIVYAVVDDKGNVDKSEGELSFTFKGSGVEQLKQMVKEVTGLNDIIVCSRNPLNGNPYPLRLHLPPNNATMNLVVVPSTSK</sequence>
<dbReference type="Pfam" id="PF04601">
    <property type="entry name" value="DUF569"/>
    <property type="match status" value="2"/>
</dbReference>
<feature type="non-terminal residue" evidence="4">
    <location>
        <position position="534"/>
    </location>
</feature>
<evidence type="ECO:0000259" key="2">
    <source>
        <dbReference type="Pfam" id="PF04601"/>
    </source>
</evidence>
<dbReference type="Gramene" id="ESR44298">
    <property type="protein sequence ID" value="ESR44298"/>
    <property type="gene ID" value="CICLE_v10013357mg"/>
</dbReference>
<evidence type="ECO:0008006" key="6">
    <source>
        <dbReference type="Google" id="ProtNLM"/>
    </source>
</evidence>
<dbReference type="Gene3D" id="2.80.10.50">
    <property type="match status" value="2"/>
</dbReference>
<dbReference type="OMA" id="EWEPMKD"/>
<gene>
    <name evidence="4" type="ORF">CICLE_v10013357mg</name>
</gene>
<dbReference type="KEGG" id="cic:CICLE_v10013357mg"/>
<dbReference type="Proteomes" id="UP000030687">
    <property type="component" value="Unassembled WGS sequence"/>
</dbReference>
<dbReference type="InterPro" id="IPR007679">
    <property type="entry name" value="DUF569"/>
</dbReference>
<dbReference type="Pfam" id="PF22932">
    <property type="entry name" value="Ubiq_DUF_assoc"/>
    <property type="match status" value="1"/>
</dbReference>
<feature type="region of interest" description="Disordered" evidence="1">
    <location>
        <begin position="305"/>
        <end position="445"/>
    </location>
</feature>
<evidence type="ECO:0000313" key="5">
    <source>
        <dbReference type="Proteomes" id="UP000030687"/>
    </source>
</evidence>
<dbReference type="eggNOG" id="ENOG502QS6K">
    <property type="taxonomic scope" value="Eukaryota"/>
</dbReference>
<keyword evidence="5" id="KW-1185">Reference proteome</keyword>
<dbReference type="EMBL" id="KI536861">
    <property type="protein sequence ID" value="ESR44298.1"/>
    <property type="molecule type" value="Genomic_DNA"/>
</dbReference>
<feature type="domain" description="DUF569" evidence="3">
    <location>
        <begin position="452"/>
        <end position="529"/>
    </location>
</feature>
<evidence type="ECO:0000259" key="3">
    <source>
        <dbReference type="Pfam" id="PF22932"/>
    </source>
</evidence>
<feature type="compositionally biased region" description="Pro residues" evidence="1">
    <location>
        <begin position="322"/>
        <end position="335"/>
    </location>
</feature>
<protein>
    <recommendedName>
        <fullName evidence="6">DUF569 domain-containing protein</fullName>
    </recommendedName>
</protein>
<dbReference type="STRING" id="85681.V4S9T9"/>
<evidence type="ECO:0000313" key="4">
    <source>
        <dbReference type="EMBL" id="ESR44298.1"/>
    </source>
</evidence>